<dbReference type="EMBL" id="JAUHHV010000002">
    <property type="protein sequence ID" value="KAK1432401.1"/>
    <property type="molecule type" value="Genomic_DNA"/>
</dbReference>
<comment type="caution">
    <text evidence="4">The sequence shown here is derived from an EMBL/GenBank/DDBJ whole genome shotgun (WGS) entry which is preliminary data.</text>
</comment>
<organism evidence="4 5">
    <name type="scientific">Tagetes erecta</name>
    <name type="common">African marigold</name>
    <dbReference type="NCBI Taxonomy" id="13708"/>
    <lineage>
        <taxon>Eukaryota</taxon>
        <taxon>Viridiplantae</taxon>
        <taxon>Streptophyta</taxon>
        <taxon>Embryophyta</taxon>
        <taxon>Tracheophyta</taxon>
        <taxon>Spermatophyta</taxon>
        <taxon>Magnoliopsida</taxon>
        <taxon>eudicotyledons</taxon>
        <taxon>Gunneridae</taxon>
        <taxon>Pentapetalae</taxon>
        <taxon>asterids</taxon>
        <taxon>campanulids</taxon>
        <taxon>Asterales</taxon>
        <taxon>Asteraceae</taxon>
        <taxon>Asteroideae</taxon>
        <taxon>Heliantheae alliance</taxon>
        <taxon>Tageteae</taxon>
        <taxon>Tagetes</taxon>
    </lineage>
</organism>
<dbReference type="InterPro" id="IPR006868">
    <property type="entry name" value="DUF630"/>
</dbReference>
<evidence type="ECO:0000313" key="4">
    <source>
        <dbReference type="EMBL" id="KAK1432401.1"/>
    </source>
</evidence>
<dbReference type="Pfam" id="PF04783">
    <property type="entry name" value="DUF630"/>
    <property type="match status" value="1"/>
</dbReference>
<dbReference type="Pfam" id="PF04782">
    <property type="entry name" value="DUF632"/>
    <property type="match status" value="1"/>
</dbReference>
<feature type="compositionally biased region" description="Acidic residues" evidence="1">
    <location>
        <begin position="188"/>
        <end position="200"/>
    </location>
</feature>
<evidence type="ECO:0000313" key="5">
    <source>
        <dbReference type="Proteomes" id="UP001229421"/>
    </source>
</evidence>
<feature type="region of interest" description="Disordered" evidence="1">
    <location>
        <begin position="185"/>
        <end position="206"/>
    </location>
</feature>
<feature type="domain" description="DUF630" evidence="3">
    <location>
        <begin position="1"/>
        <end position="59"/>
    </location>
</feature>
<feature type="domain" description="DUF632" evidence="2">
    <location>
        <begin position="211"/>
        <end position="546"/>
    </location>
</feature>
<gene>
    <name evidence="4" type="ORF">QVD17_09297</name>
</gene>
<dbReference type="InterPro" id="IPR006867">
    <property type="entry name" value="DUF632"/>
</dbReference>
<accession>A0AAD8L430</accession>
<dbReference type="PANTHER" id="PTHR21450">
    <property type="entry name" value="PROTEIN ALTERED PHOSPHATE STARVATION RESPONSE 1"/>
    <property type="match status" value="1"/>
</dbReference>
<evidence type="ECO:0000259" key="2">
    <source>
        <dbReference type="Pfam" id="PF04782"/>
    </source>
</evidence>
<name>A0AAD8L430_TARER</name>
<proteinExistence type="predicted"/>
<dbReference type="AlphaFoldDB" id="A0AAD8L430"/>
<sequence>MGVSSSKTETCEPLRLCKERKKFMKQAIDSRYNLAAAHVVYIQSLHNLGIAIGKLAETEVWFDSCSTPISTLNYMKSSGVNAVTVSLNPSKINNSNKVYVDDVNSSPVTMSPPLPPPMPPRFSWDYFEPSDGSFRLMSQCRDRFRHEMNVVKKDESGNVDELIDGEVNGADLICKNDQIEQCDLKDETGDETEDETGDETGDMHHRGKDFVSSIKDVEDWFIKASKLGNEVSRMLEVNQIQISYSEANGGSSGSSSSFLACFRGENALVLHERPQTTKVITLKRSVSSNPSLLRLPNPASNDDNEDNFAQEFCMIAGSHSSTLDRLYAWERKLYDEVKASESIRKEYDRKCDELRHQFAKDLKPHLLDKTRATAKDLHSRMKVALHTVDSISKRIEKMRDEELQPQLMELIQGLMRMWKAMLECHHAQHITFSSANPSKNLRTRTHDNETKNQTIMVELEHEVECFGSSYLDLVKSYTSYVESINNWLQNCIVQPKERVKGRRAFSPRRAVAPPIFVMCRDWSVGVGSLPSKEASDGIKELLCHIRRVLMEEEMKKKELSLSDQNGDMMKMNLSKIYGSLTKVFDRLTNYCEDSLKMYEEIKERSENAGNLYSNYRPQPKPSII</sequence>
<reference evidence="4" key="1">
    <citation type="journal article" date="2023" name="bioRxiv">
        <title>Improved chromosome-level genome assembly for marigold (Tagetes erecta).</title>
        <authorList>
            <person name="Jiang F."/>
            <person name="Yuan L."/>
            <person name="Wang S."/>
            <person name="Wang H."/>
            <person name="Xu D."/>
            <person name="Wang A."/>
            <person name="Fan W."/>
        </authorList>
    </citation>
    <scope>NUCLEOTIDE SEQUENCE</scope>
    <source>
        <strain evidence="4">WSJ</strain>
        <tissue evidence="4">Leaf</tissue>
    </source>
</reference>
<evidence type="ECO:0000256" key="1">
    <source>
        <dbReference type="SAM" id="MobiDB-lite"/>
    </source>
</evidence>
<evidence type="ECO:0000259" key="3">
    <source>
        <dbReference type="Pfam" id="PF04783"/>
    </source>
</evidence>
<keyword evidence="5" id="KW-1185">Reference proteome</keyword>
<dbReference type="PANTHER" id="PTHR21450:SF44">
    <property type="entry name" value="NITRATE REGULATORY GENE2 PROTEIN"/>
    <property type="match status" value="1"/>
</dbReference>
<dbReference type="Proteomes" id="UP001229421">
    <property type="component" value="Unassembled WGS sequence"/>
</dbReference>
<protein>
    <submittedName>
        <fullName evidence="4">Uncharacterized protein</fullName>
    </submittedName>
</protein>